<dbReference type="InParanoid" id="A0A177C382"/>
<evidence type="ECO:0000256" key="6">
    <source>
        <dbReference type="SAM" id="Phobius"/>
    </source>
</evidence>
<evidence type="ECO:0000256" key="3">
    <source>
        <dbReference type="ARBA" id="ARBA00022989"/>
    </source>
</evidence>
<sequence length="497" mass="53021">MLGFSKNVSLAALLLASRTLATPLLESLIGRGLSLFPRADSKCVTSFTSGNGLNFTNVQCNQNNMYNDALAPFTVDTMTGCMEYCSRFWGSGEGCFGVVWRESDSQCWMRNSTTSELSNNKTIYTKTLIDEDGIHSALVDLNQMKPLDTDCPADDKSRHNLDGFDGISYTVQCNKDIGGSYDTHWSYEFHDNPFQAYYHATSLEDCLKDCVNEHPLCRGVVYVPGLTGGYANCWPKTGFSSPLSASNTLLKITHSATIDSIKTPDTECKNDTYTSTQDDSKNFAVHCGQTNQGTNMTMVQSQNFTACMEECAGNKQGCVGVVYDSTLQGGFNNCYLQNTSSIFNDVGSSMYAVLTGAKPKESGTGSSGSNSNSTDNSNNSNSNSSSSGGSKAWIAGAVVGPILGLALIGAAIFFLRRRKASGALANVSEVDGGDGKHNPYAHQGPTPAYAPVPQYSPQPTPSELGSGHGHQMVEMEGQTAKYAQKGAGAGGVVHEMG</sequence>
<feature type="region of interest" description="Disordered" evidence="5">
    <location>
        <begin position="358"/>
        <end position="388"/>
    </location>
</feature>
<dbReference type="Pfam" id="PF14295">
    <property type="entry name" value="PAN_4"/>
    <property type="match status" value="2"/>
</dbReference>
<dbReference type="OrthoDB" id="3943216at2759"/>
<reference evidence="9 10" key="1">
    <citation type="submission" date="2016-05" db="EMBL/GenBank/DDBJ databases">
        <title>Comparative analysis of secretome profiles of manganese(II)-oxidizing ascomycete fungi.</title>
        <authorList>
            <consortium name="DOE Joint Genome Institute"/>
            <person name="Zeiner C.A."/>
            <person name="Purvine S.O."/>
            <person name="Zink E.M."/>
            <person name="Wu S."/>
            <person name="Pasa-Tolic L."/>
            <person name="Chaput D.L."/>
            <person name="Haridas S."/>
            <person name="Grigoriev I.V."/>
            <person name="Santelli C.M."/>
            <person name="Hansel C.M."/>
        </authorList>
    </citation>
    <scope>NUCLEOTIDE SEQUENCE [LARGE SCALE GENOMIC DNA]</scope>
    <source>
        <strain evidence="9 10">AP3s5-JAC2a</strain>
    </source>
</reference>
<dbReference type="InterPro" id="IPR003609">
    <property type="entry name" value="Pan_app"/>
</dbReference>
<evidence type="ECO:0000256" key="1">
    <source>
        <dbReference type="ARBA" id="ARBA00004167"/>
    </source>
</evidence>
<dbReference type="Gene3D" id="3.50.4.10">
    <property type="entry name" value="Hepatocyte Growth Factor"/>
    <property type="match status" value="1"/>
</dbReference>
<organism evidence="9 10">
    <name type="scientific">Paraphaeosphaeria sporulosa</name>
    <dbReference type="NCBI Taxonomy" id="1460663"/>
    <lineage>
        <taxon>Eukaryota</taxon>
        <taxon>Fungi</taxon>
        <taxon>Dikarya</taxon>
        <taxon>Ascomycota</taxon>
        <taxon>Pezizomycotina</taxon>
        <taxon>Dothideomycetes</taxon>
        <taxon>Pleosporomycetidae</taxon>
        <taxon>Pleosporales</taxon>
        <taxon>Massarineae</taxon>
        <taxon>Didymosphaeriaceae</taxon>
        <taxon>Paraphaeosphaeria</taxon>
    </lineage>
</organism>
<keyword evidence="4 6" id="KW-0472">Membrane</keyword>
<dbReference type="GO" id="GO:0016020">
    <property type="term" value="C:membrane"/>
    <property type="evidence" value="ECO:0007669"/>
    <property type="project" value="UniProtKB-SubCell"/>
</dbReference>
<evidence type="ECO:0000256" key="2">
    <source>
        <dbReference type="ARBA" id="ARBA00022692"/>
    </source>
</evidence>
<feature type="compositionally biased region" description="Low complexity" evidence="5">
    <location>
        <begin position="362"/>
        <end position="388"/>
    </location>
</feature>
<dbReference type="Proteomes" id="UP000077069">
    <property type="component" value="Unassembled WGS sequence"/>
</dbReference>
<dbReference type="CDD" id="cd12087">
    <property type="entry name" value="TM_EGFR-like"/>
    <property type="match status" value="1"/>
</dbReference>
<feature type="domain" description="Apple" evidence="8">
    <location>
        <begin position="268"/>
        <end position="355"/>
    </location>
</feature>
<gene>
    <name evidence="9" type="ORF">CC84DRAFT_190285</name>
</gene>
<proteinExistence type="predicted"/>
<comment type="subcellular location">
    <subcellularLocation>
        <location evidence="1">Membrane</location>
        <topology evidence="1">Single-pass membrane protein</topology>
    </subcellularLocation>
</comment>
<keyword evidence="3 6" id="KW-1133">Transmembrane helix</keyword>
<dbReference type="PANTHER" id="PTHR15549">
    <property type="entry name" value="PAIRED IMMUNOGLOBULIN-LIKE TYPE 2 RECEPTOR"/>
    <property type="match status" value="1"/>
</dbReference>
<dbReference type="PROSITE" id="PS50948">
    <property type="entry name" value="PAN"/>
    <property type="match status" value="1"/>
</dbReference>
<keyword evidence="10" id="KW-1185">Reference proteome</keyword>
<evidence type="ECO:0000256" key="5">
    <source>
        <dbReference type="SAM" id="MobiDB-lite"/>
    </source>
</evidence>
<keyword evidence="7" id="KW-0732">Signal</keyword>
<accession>A0A177C382</accession>
<feature type="signal peptide" evidence="7">
    <location>
        <begin position="1"/>
        <end position="21"/>
    </location>
</feature>
<dbReference type="InterPro" id="IPR051694">
    <property type="entry name" value="Immunoregulatory_rcpt-like"/>
</dbReference>
<evidence type="ECO:0000313" key="10">
    <source>
        <dbReference type="Proteomes" id="UP000077069"/>
    </source>
</evidence>
<dbReference type="EMBL" id="KV441557">
    <property type="protein sequence ID" value="OAG01369.1"/>
    <property type="molecule type" value="Genomic_DNA"/>
</dbReference>
<dbReference type="AlphaFoldDB" id="A0A177C382"/>
<evidence type="ECO:0000259" key="8">
    <source>
        <dbReference type="PROSITE" id="PS50948"/>
    </source>
</evidence>
<evidence type="ECO:0000313" key="9">
    <source>
        <dbReference type="EMBL" id="OAG01369.1"/>
    </source>
</evidence>
<keyword evidence="2 6" id="KW-0812">Transmembrane</keyword>
<name>A0A177C382_9PLEO</name>
<feature type="transmembrane region" description="Helical" evidence="6">
    <location>
        <begin position="392"/>
        <end position="415"/>
    </location>
</feature>
<dbReference type="GO" id="GO:0071944">
    <property type="term" value="C:cell periphery"/>
    <property type="evidence" value="ECO:0007669"/>
    <property type="project" value="UniProtKB-ARBA"/>
</dbReference>
<evidence type="ECO:0000256" key="4">
    <source>
        <dbReference type="ARBA" id="ARBA00023136"/>
    </source>
</evidence>
<dbReference type="RefSeq" id="XP_018031734.1">
    <property type="nucleotide sequence ID" value="XM_018185526.1"/>
</dbReference>
<dbReference type="GeneID" id="28769012"/>
<dbReference type="STRING" id="1460663.A0A177C382"/>
<evidence type="ECO:0000256" key="7">
    <source>
        <dbReference type="SAM" id="SignalP"/>
    </source>
</evidence>
<protein>
    <recommendedName>
        <fullName evidence="8">Apple domain-containing protein</fullName>
    </recommendedName>
</protein>
<feature type="chain" id="PRO_5008057658" description="Apple domain-containing protein" evidence="7">
    <location>
        <begin position="22"/>
        <end position="497"/>
    </location>
</feature>